<comment type="caution">
    <text evidence="3">The sequence shown here is derived from an EMBL/GenBank/DDBJ whole genome shotgun (WGS) entry which is preliminary data.</text>
</comment>
<sequence length="151" mass="17059">MNRRPHEHDQDDATPIDEREWALQEQALEDERRGTPPTGDPRRLHYRVLARRLRALPDAALPSNFAWETAQAVERRARAEARAFARFRRRLYVAFALVYASCLLLVVALSGIDAVLPLRGGSSLRWVVALFACVGVSLLLRGGERRKTGSE</sequence>
<feature type="transmembrane region" description="Helical" evidence="2">
    <location>
        <begin position="124"/>
        <end position="140"/>
    </location>
</feature>
<keyword evidence="4" id="KW-1185">Reference proteome</keyword>
<dbReference type="EMBL" id="JACGXL010000006">
    <property type="protein sequence ID" value="MBA8889271.1"/>
    <property type="molecule type" value="Genomic_DNA"/>
</dbReference>
<proteinExistence type="predicted"/>
<keyword evidence="2" id="KW-0812">Transmembrane</keyword>
<feature type="compositionally biased region" description="Basic and acidic residues" evidence="1">
    <location>
        <begin position="1"/>
        <end position="22"/>
    </location>
</feature>
<reference evidence="3 4" key="1">
    <citation type="submission" date="2020-07" db="EMBL/GenBank/DDBJ databases">
        <title>Genomic Encyclopedia of Type Strains, Phase IV (KMG-V): Genome sequencing to study the core and pangenomes of soil and plant-associated prokaryotes.</title>
        <authorList>
            <person name="Whitman W."/>
        </authorList>
    </citation>
    <scope>NUCLEOTIDE SEQUENCE [LARGE SCALE GENOMIC DNA]</scope>
    <source>
        <strain evidence="3 4">RH2WT43</strain>
    </source>
</reference>
<dbReference type="RefSeq" id="WP_182532313.1">
    <property type="nucleotide sequence ID" value="NZ_JACGXL010000006.1"/>
</dbReference>
<dbReference type="Proteomes" id="UP000550401">
    <property type="component" value="Unassembled WGS sequence"/>
</dbReference>
<feature type="transmembrane region" description="Helical" evidence="2">
    <location>
        <begin position="91"/>
        <end position="112"/>
    </location>
</feature>
<gene>
    <name evidence="3" type="ORF">FHW12_003514</name>
</gene>
<name>A0A839FAU4_9GAMM</name>
<evidence type="ECO:0000313" key="4">
    <source>
        <dbReference type="Proteomes" id="UP000550401"/>
    </source>
</evidence>
<evidence type="ECO:0000256" key="2">
    <source>
        <dbReference type="SAM" id="Phobius"/>
    </source>
</evidence>
<dbReference type="AlphaFoldDB" id="A0A839FAU4"/>
<protein>
    <submittedName>
        <fullName evidence="3">Uncharacterized protein</fullName>
    </submittedName>
</protein>
<evidence type="ECO:0000256" key="1">
    <source>
        <dbReference type="SAM" id="MobiDB-lite"/>
    </source>
</evidence>
<accession>A0A839FAU4</accession>
<keyword evidence="2" id="KW-0472">Membrane</keyword>
<feature type="region of interest" description="Disordered" evidence="1">
    <location>
        <begin position="1"/>
        <end position="42"/>
    </location>
</feature>
<organism evidence="3 4">
    <name type="scientific">Dokdonella fugitiva</name>
    <dbReference type="NCBI Taxonomy" id="328517"/>
    <lineage>
        <taxon>Bacteria</taxon>
        <taxon>Pseudomonadati</taxon>
        <taxon>Pseudomonadota</taxon>
        <taxon>Gammaproteobacteria</taxon>
        <taxon>Lysobacterales</taxon>
        <taxon>Rhodanobacteraceae</taxon>
        <taxon>Dokdonella</taxon>
    </lineage>
</organism>
<keyword evidence="2" id="KW-1133">Transmembrane helix</keyword>
<evidence type="ECO:0000313" key="3">
    <source>
        <dbReference type="EMBL" id="MBA8889271.1"/>
    </source>
</evidence>